<organism evidence="1 2">
    <name type="scientific">Skermanella cutis</name>
    <dbReference type="NCBI Taxonomy" id="2775420"/>
    <lineage>
        <taxon>Bacteria</taxon>
        <taxon>Pseudomonadati</taxon>
        <taxon>Pseudomonadota</taxon>
        <taxon>Alphaproteobacteria</taxon>
        <taxon>Rhodospirillales</taxon>
        <taxon>Azospirillaceae</taxon>
        <taxon>Skermanella</taxon>
    </lineage>
</organism>
<accession>A0ABX7B662</accession>
<name>A0ABX7B662_9PROT</name>
<dbReference type="EMBL" id="CP067420">
    <property type="protein sequence ID" value="QQP89863.1"/>
    <property type="molecule type" value="Genomic_DNA"/>
</dbReference>
<protein>
    <submittedName>
        <fullName evidence="1">Uncharacterized protein</fullName>
    </submittedName>
</protein>
<gene>
    <name evidence="1" type="ORF">IGS68_00855</name>
</gene>
<sequence length="163" mass="17481">MFFVVRNNVREAVRPLNSLGLNMKSHGEVSYGQIGPGETLAMQEEAEDTEPCANDGGRIGRTTPHVAANDGGDMVIRFRLPRQDNAALTAWLASPSHPPVEWWTAGNRATAGGFDVTLHVGSADGTAVLEALDGLALKMTPHFDVVFDQVRSGKDADEETRGP</sequence>
<keyword evidence="2" id="KW-1185">Reference proteome</keyword>
<dbReference type="Proteomes" id="UP000595197">
    <property type="component" value="Chromosome"/>
</dbReference>
<evidence type="ECO:0000313" key="1">
    <source>
        <dbReference type="EMBL" id="QQP89863.1"/>
    </source>
</evidence>
<reference evidence="1" key="1">
    <citation type="submission" date="2021-02" db="EMBL/GenBank/DDBJ databases">
        <title>Skermanella TT6 skin isolate.</title>
        <authorList>
            <person name="Lee K."/>
            <person name="Ganzorig M."/>
        </authorList>
    </citation>
    <scope>NUCLEOTIDE SEQUENCE</scope>
    <source>
        <strain evidence="1">TT6</strain>
    </source>
</reference>
<dbReference type="RefSeq" id="WP_201076621.1">
    <property type="nucleotide sequence ID" value="NZ_CP067420.1"/>
</dbReference>
<proteinExistence type="predicted"/>
<evidence type="ECO:0000313" key="2">
    <source>
        <dbReference type="Proteomes" id="UP000595197"/>
    </source>
</evidence>